<dbReference type="InterPro" id="IPR016039">
    <property type="entry name" value="Thiolase-like"/>
</dbReference>
<evidence type="ECO:0000313" key="2">
    <source>
        <dbReference type="Proteomes" id="UP000184608"/>
    </source>
</evidence>
<protein>
    <submittedName>
        <fullName evidence="1">3-oxoacyl-(Acyl carrier protein) synthase</fullName>
    </submittedName>
</protein>
<sequence length="370" mass="40509">MKTELFTPAITADAPLSVLDIGLVTSLATGWKETSAAMRAGYDAFVHPENSLYPLAEVPFNPNVRGFTRMARLLELARQDLTHQYDSLPVLCALPGPERAGLVSFAETRQRVFDALAQLPVFQGKFIRNWLEFFGQGRCALAHQLVRAQEILTTTDYDKVMIMATDSWLFPQTLSSLLAGRWDSDPMTDKRRLLTSGNGEDNTDGFVPSEAAGILVVGRAEQHASPYLIDGVASADEPAPLFSPDVSRAEGLTAAIRQACDAAQTPFCDYPLRIASVSGEQYFFREASLAQTRNLTRRIPEQPLWHPASHIGETGCVSGIAMLAMAMDGFQHRYLPGERVLCHLSNDNCDRAALSVRYCAGTTSPLNQGV</sequence>
<dbReference type="Gene3D" id="3.40.47.10">
    <property type="match status" value="1"/>
</dbReference>
<dbReference type="SUPFAM" id="SSF53901">
    <property type="entry name" value="Thiolase-like"/>
    <property type="match status" value="1"/>
</dbReference>
<dbReference type="Proteomes" id="UP000184608">
    <property type="component" value="Unassembled WGS sequence"/>
</dbReference>
<name>A0A1M6AF63_9VIBR</name>
<reference evidence="1 2" key="1">
    <citation type="submission" date="2016-11" db="EMBL/GenBank/DDBJ databases">
        <authorList>
            <person name="Jaros S."/>
            <person name="Januszkiewicz K."/>
            <person name="Wedrychowicz H."/>
        </authorList>
    </citation>
    <scope>NUCLEOTIDE SEQUENCE [LARGE SCALE GENOMIC DNA]</scope>
    <source>
        <strain evidence="1 2">CECT 7868</strain>
    </source>
</reference>
<accession>A0A1M6AF63</accession>
<dbReference type="EMBL" id="FQXZ01000039">
    <property type="protein sequence ID" value="SHI35170.1"/>
    <property type="molecule type" value="Genomic_DNA"/>
</dbReference>
<organism evidence="1 2">
    <name type="scientific">Vibrio aerogenes CECT 7868</name>
    <dbReference type="NCBI Taxonomy" id="1216006"/>
    <lineage>
        <taxon>Bacteria</taxon>
        <taxon>Pseudomonadati</taxon>
        <taxon>Pseudomonadota</taxon>
        <taxon>Gammaproteobacteria</taxon>
        <taxon>Vibrionales</taxon>
        <taxon>Vibrionaceae</taxon>
        <taxon>Vibrio</taxon>
    </lineage>
</organism>
<keyword evidence="2" id="KW-1185">Reference proteome</keyword>
<evidence type="ECO:0000313" key="1">
    <source>
        <dbReference type="EMBL" id="SHI35170.1"/>
    </source>
</evidence>
<dbReference type="OrthoDB" id="3078238at2"/>
<dbReference type="RefSeq" id="WP_073605162.1">
    <property type="nucleotide sequence ID" value="NZ_FQXZ01000039.1"/>
</dbReference>
<proteinExistence type="predicted"/>
<gene>
    <name evidence="1" type="ORF">VA7868_03563</name>
</gene>
<dbReference type="GO" id="GO:0016746">
    <property type="term" value="F:acyltransferase activity"/>
    <property type="evidence" value="ECO:0007669"/>
    <property type="project" value="InterPro"/>
</dbReference>
<dbReference type="STRING" id="1216006.VA7868_03563"/>
<dbReference type="AlphaFoldDB" id="A0A1M6AF63"/>